<evidence type="ECO:0000313" key="1">
    <source>
        <dbReference type="EMBL" id="GFY18273.1"/>
    </source>
</evidence>
<organism evidence="1 2">
    <name type="scientific">Trichonephila clavipes</name>
    <name type="common">Golden silk orbweaver</name>
    <name type="synonym">Nephila clavipes</name>
    <dbReference type="NCBI Taxonomy" id="2585209"/>
    <lineage>
        <taxon>Eukaryota</taxon>
        <taxon>Metazoa</taxon>
        <taxon>Ecdysozoa</taxon>
        <taxon>Arthropoda</taxon>
        <taxon>Chelicerata</taxon>
        <taxon>Arachnida</taxon>
        <taxon>Araneae</taxon>
        <taxon>Araneomorphae</taxon>
        <taxon>Entelegynae</taxon>
        <taxon>Araneoidea</taxon>
        <taxon>Nephilidae</taxon>
        <taxon>Trichonephila</taxon>
    </lineage>
</organism>
<reference evidence="1" key="1">
    <citation type="submission" date="2020-08" db="EMBL/GenBank/DDBJ databases">
        <title>Multicomponent nature underlies the extraordinary mechanical properties of spider dragline silk.</title>
        <authorList>
            <person name="Kono N."/>
            <person name="Nakamura H."/>
            <person name="Mori M."/>
            <person name="Yoshida Y."/>
            <person name="Ohtoshi R."/>
            <person name="Malay A.D."/>
            <person name="Moran D.A.P."/>
            <person name="Tomita M."/>
            <person name="Numata K."/>
            <person name="Arakawa K."/>
        </authorList>
    </citation>
    <scope>NUCLEOTIDE SEQUENCE</scope>
</reference>
<protein>
    <submittedName>
        <fullName evidence="1">Uncharacterized protein</fullName>
    </submittedName>
</protein>
<evidence type="ECO:0000313" key="2">
    <source>
        <dbReference type="Proteomes" id="UP000887159"/>
    </source>
</evidence>
<gene>
    <name evidence="1" type="primary">AVEN_235933_1</name>
    <name evidence="1" type="ORF">TNCV_2046791</name>
</gene>
<sequence length="127" mass="14617">MLYHPFCIFADFESLPEKVSGPLPSETTSFTVNLERHKAVGYSIIATNADDTLILHEFFVEENAITNFFETLKYLSDRLIKEMHCVMSLIPDPNDCYDPLVCYTCKKNSTLRNTRSRSCSLEYRSSE</sequence>
<keyword evidence="2" id="KW-1185">Reference proteome</keyword>
<accession>A0A8X6T488</accession>
<proteinExistence type="predicted"/>
<name>A0A8X6T488_TRICX</name>
<comment type="caution">
    <text evidence="1">The sequence shown here is derived from an EMBL/GenBank/DDBJ whole genome shotgun (WGS) entry which is preliminary data.</text>
</comment>
<dbReference type="EMBL" id="BMAU01021348">
    <property type="protein sequence ID" value="GFY18273.1"/>
    <property type="molecule type" value="Genomic_DNA"/>
</dbReference>
<dbReference type="Proteomes" id="UP000887159">
    <property type="component" value="Unassembled WGS sequence"/>
</dbReference>
<dbReference type="AlphaFoldDB" id="A0A8X6T488"/>